<dbReference type="InterPro" id="IPR017439">
    <property type="entry name" value="Amidohydrolase"/>
</dbReference>
<dbReference type="SUPFAM" id="SSF55031">
    <property type="entry name" value="Bacterial exopeptidase dimerisation domain"/>
    <property type="match status" value="1"/>
</dbReference>
<keyword evidence="3" id="KW-1185">Reference proteome</keyword>
<name>A0ABQ4N4L1_9BACL</name>
<dbReference type="RefSeq" id="WP_213528406.1">
    <property type="nucleotide sequence ID" value="NZ_BOVJ01000054.1"/>
</dbReference>
<evidence type="ECO:0000313" key="2">
    <source>
        <dbReference type="EMBL" id="GIQ63108.1"/>
    </source>
</evidence>
<dbReference type="NCBIfam" id="TIGR01891">
    <property type="entry name" value="amidohydrolases"/>
    <property type="match status" value="1"/>
</dbReference>
<reference evidence="2 3" key="1">
    <citation type="submission" date="2021-04" db="EMBL/GenBank/DDBJ databases">
        <title>Draft genome sequence of Paenibacillus cisolokensis, LC2-13A.</title>
        <authorList>
            <person name="Uke A."/>
            <person name="Chhe C."/>
            <person name="Baramee S."/>
            <person name="Kosugi A."/>
        </authorList>
    </citation>
    <scope>NUCLEOTIDE SEQUENCE [LARGE SCALE GENOMIC DNA]</scope>
    <source>
        <strain evidence="2 3">LC2-13A</strain>
    </source>
</reference>
<dbReference type="Gene3D" id="3.30.70.360">
    <property type="match status" value="1"/>
</dbReference>
<feature type="domain" description="Peptidase M20 dimerisation" evidence="1">
    <location>
        <begin position="190"/>
        <end position="284"/>
    </location>
</feature>
<dbReference type="PIRSF" id="PIRSF005962">
    <property type="entry name" value="Pept_M20D_amidohydro"/>
    <property type="match status" value="1"/>
</dbReference>
<organism evidence="2 3">
    <name type="scientific">Paenibacillus cisolokensis</name>
    <dbReference type="NCBI Taxonomy" id="1658519"/>
    <lineage>
        <taxon>Bacteria</taxon>
        <taxon>Bacillati</taxon>
        <taxon>Bacillota</taxon>
        <taxon>Bacilli</taxon>
        <taxon>Bacillales</taxon>
        <taxon>Paenibacillaceae</taxon>
        <taxon>Paenibacillus</taxon>
    </lineage>
</organism>
<dbReference type="Proteomes" id="UP000680304">
    <property type="component" value="Unassembled WGS sequence"/>
</dbReference>
<dbReference type="InterPro" id="IPR002933">
    <property type="entry name" value="Peptidase_M20"/>
</dbReference>
<evidence type="ECO:0000259" key="1">
    <source>
        <dbReference type="Pfam" id="PF07687"/>
    </source>
</evidence>
<gene>
    <name evidence="2" type="primary">yhaA</name>
    <name evidence="2" type="ORF">PACILC2_16760</name>
</gene>
<sequence length="395" mass="42937">MTENEARTERLKELYPRMVEWRRYLHRHPELSFQEERTSAWIAGKLREMGCEVREGVGGHGVVAVIRGGQPGPNVALRADIDALAIQDEKTCDYASTVPGVMHACGHDAHTATMLGIASLYRSIAPSLKGERRLLFQPAEEICPGGAIRMIEEGVIDRIDAIYGVHLWTPLQYGTVATRSGPFMAATDEFTIRLTGKGGHGGLPHNAIDTVVAGAALVQALQTIVSRNVDPLSPAVVTIGSFQAGASGNVIAEQCVMKGTIRSFDERTRQLARKRFKEIVAAAPAVYGASAELEFREGYPALVNDDGEAGRFFRVAAGLFGEEAVKESDPVMAAEDFAYYVQRTKGCFMFVGAGNPECGAIYPHHHPRFDIDERAMLRAAELMTAMAENFVAESA</sequence>
<accession>A0ABQ4N4L1</accession>
<dbReference type="EMBL" id="BOVJ01000054">
    <property type="protein sequence ID" value="GIQ63108.1"/>
    <property type="molecule type" value="Genomic_DNA"/>
</dbReference>
<dbReference type="PANTHER" id="PTHR11014:SF63">
    <property type="entry name" value="METALLOPEPTIDASE, PUTATIVE (AFU_ORTHOLOGUE AFUA_6G09600)-RELATED"/>
    <property type="match status" value="1"/>
</dbReference>
<dbReference type="Pfam" id="PF01546">
    <property type="entry name" value="Peptidase_M20"/>
    <property type="match status" value="1"/>
</dbReference>
<dbReference type="PANTHER" id="PTHR11014">
    <property type="entry name" value="PEPTIDASE M20 FAMILY MEMBER"/>
    <property type="match status" value="1"/>
</dbReference>
<dbReference type="InterPro" id="IPR036264">
    <property type="entry name" value="Bact_exopeptidase_dim_dom"/>
</dbReference>
<dbReference type="Gene3D" id="3.40.630.10">
    <property type="entry name" value="Zn peptidases"/>
    <property type="match status" value="1"/>
</dbReference>
<dbReference type="SUPFAM" id="SSF53187">
    <property type="entry name" value="Zn-dependent exopeptidases"/>
    <property type="match status" value="1"/>
</dbReference>
<comment type="caution">
    <text evidence="2">The sequence shown here is derived from an EMBL/GenBank/DDBJ whole genome shotgun (WGS) entry which is preliminary data.</text>
</comment>
<proteinExistence type="predicted"/>
<evidence type="ECO:0000313" key="3">
    <source>
        <dbReference type="Proteomes" id="UP000680304"/>
    </source>
</evidence>
<protein>
    <submittedName>
        <fullName evidence="2">Amidohydrolase YhaA</fullName>
    </submittedName>
</protein>
<dbReference type="Pfam" id="PF07687">
    <property type="entry name" value="M20_dimer"/>
    <property type="match status" value="1"/>
</dbReference>
<dbReference type="InterPro" id="IPR011650">
    <property type="entry name" value="Peptidase_M20_dimer"/>
</dbReference>